<name>A0A963Z1F7_9PROT</name>
<dbReference type="Proteomes" id="UP000721844">
    <property type="component" value="Unassembled WGS sequence"/>
</dbReference>
<comment type="caution">
    <text evidence="1">The sequence shown here is derived from an EMBL/GenBank/DDBJ whole genome shotgun (WGS) entry which is preliminary data.</text>
</comment>
<dbReference type="Pfam" id="PF05866">
    <property type="entry name" value="RusA"/>
    <property type="match status" value="1"/>
</dbReference>
<dbReference type="InterPro" id="IPR008822">
    <property type="entry name" value="Endonuclease_RusA-like"/>
</dbReference>
<accession>A0A963Z1F7</accession>
<protein>
    <submittedName>
        <fullName evidence="1">RusA family crossover junction endodeoxyribonuclease</fullName>
    </submittedName>
</protein>
<gene>
    <name evidence="1" type="ORF">ACELLULO517_07625</name>
</gene>
<dbReference type="RefSeq" id="WP_227306706.1">
    <property type="nucleotide sequence ID" value="NZ_JAESVA010000002.1"/>
</dbReference>
<dbReference type="GO" id="GO:0006310">
    <property type="term" value="P:DNA recombination"/>
    <property type="evidence" value="ECO:0007669"/>
    <property type="project" value="InterPro"/>
</dbReference>
<proteinExistence type="predicted"/>
<dbReference type="AlphaFoldDB" id="A0A963Z1F7"/>
<keyword evidence="2" id="KW-1185">Reference proteome</keyword>
<reference evidence="1 2" key="1">
    <citation type="journal article" date="2021" name="Microorganisms">
        <title>Acidisoma silvae sp. nov. and Acidisomacellulosilytica sp. nov., Two Acidophilic Bacteria Isolated from Decaying Wood, Hydrolyzing Cellulose and Producing Poly-3-hydroxybutyrate.</title>
        <authorList>
            <person name="Mieszkin S."/>
            <person name="Pouder E."/>
            <person name="Uroz S."/>
            <person name="Simon-Colin C."/>
            <person name="Alain K."/>
        </authorList>
    </citation>
    <scope>NUCLEOTIDE SEQUENCE [LARGE SCALE GENOMIC DNA]</scope>
    <source>
        <strain evidence="1 2">HW T5.17</strain>
    </source>
</reference>
<dbReference type="Gene3D" id="3.30.1330.70">
    <property type="entry name" value="Holliday junction resolvase RusA"/>
    <property type="match status" value="1"/>
</dbReference>
<dbReference type="GO" id="GO:0000287">
    <property type="term" value="F:magnesium ion binding"/>
    <property type="evidence" value="ECO:0007669"/>
    <property type="project" value="InterPro"/>
</dbReference>
<dbReference type="EMBL" id="JAESVA010000002">
    <property type="protein sequence ID" value="MCB8880100.1"/>
    <property type="molecule type" value="Genomic_DNA"/>
</dbReference>
<dbReference type="GO" id="GO:0006281">
    <property type="term" value="P:DNA repair"/>
    <property type="evidence" value="ECO:0007669"/>
    <property type="project" value="InterPro"/>
</dbReference>
<dbReference type="SUPFAM" id="SSF103084">
    <property type="entry name" value="Holliday junction resolvase RusA"/>
    <property type="match status" value="1"/>
</dbReference>
<evidence type="ECO:0000313" key="1">
    <source>
        <dbReference type="EMBL" id="MCB8880100.1"/>
    </source>
</evidence>
<evidence type="ECO:0000313" key="2">
    <source>
        <dbReference type="Proteomes" id="UP000721844"/>
    </source>
</evidence>
<organism evidence="1 2">
    <name type="scientific">Acidisoma cellulosilyticum</name>
    <dbReference type="NCBI Taxonomy" id="2802395"/>
    <lineage>
        <taxon>Bacteria</taxon>
        <taxon>Pseudomonadati</taxon>
        <taxon>Pseudomonadota</taxon>
        <taxon>Alphaproteobacteria</taxon>
        <taxon>Acetobacterales</taxon>
        <taxon>Acidocellaceae</taxon>
        <taxon>Acidisoma</taxon>
    </lineage>
</organism>
<dbReference type="InterPro" id="IPR036614">
    <property type="entry name" value="RusA-like_sf"/>
</dbReference>
<sequence length="154" mass="16931">MQHQKPSRPRVSAVTPELRYTIIIPGHARGKGRPRFSRFGGGRTFTDSKTVNAEAWVKSCAIDVIGGMPPMAGHLLVEMTVHVEVPKSWSKKKRADALSGALRPTGKPDLDNTAKLHFDALNGIVWSDDAQIVEAHLRKLYAEAPQTILTVREA</sequence>